<evidence type="ECO:0000256" key="1">
    <source>
        <dbReference type="SAM" id="Phobius"/>
    </source>
</evidence>
<dbReference type="AlphaFoldDB" id="A0A9X0QCY5"/>
<proteinExistence type="predicted"/>
<sequence length="155" mass="17174">MRRAIVASSFGQRFHANALDCEGKIVGITRGNVEQFRKDWECDRAPTFAGASAHQGAEDHGQRDRLALSKSLIGEKIGDHPRMSSSTPKPSATNRVVLDQKIPNRSALRFNLTIALLVWTIWLALGGGLAIHRLFADWEASPLLVRQYIARSSRV</sequence>
<dbReference type="Proteomes" id="UP000535182">
    <property type="component" value="Unassembled WGS sequence"/>
</dbReference>
<gene>
    <name evidence="2" type="ORF">HDF14_001601</name>
</gene>
<keyword evidence="3" id="KW-1185">Reference proteome</keyword>
<accession>A0A9X0QCY5</accession>
<name>A0A9X0QCY5_9BACT</name>
<keyword evidence="1" id="KW-1133">Transmembrane helix</keyword>
<protein>
    <submittedName>
        <fullName evidence="2">Uncharacterized protein</fullName>
    </submittedName>
</protein>
<organism evidence="2 3">
    <name type="scientific">Tunturiibacter gelidiferens</name>
    <dbReference type="NCBI Taxonomy" id="3069689"/>
    <lineage>
        <taxon>Bacteria</taxon>
        <taxon>Pseudomonadati</taxon>
        <taxon>Acidobacteriota</taxon>
        <taxon>Terriglobia</taxon>
        <taxon>Terriglobales</taxon>
        <taxon>Acidobacteriaceae</taxon>
        <taxon>Tunturiibacter</taxon>
    </lineage>
</organism>
<comment type="caution">
    <text evidence="2">The sequence shown here is derived from an EMBL/GenBank/DDBJ whole genome shotgun (WGS) entry which is preliminary data.</text>
</comment>
<keyword evidence="1" id="KW-0812">Transmembrane</keyword>
<dbReference type="EMBL" id="JACHEB010000003">
    <property type="protein sequence ID" value="MBB5327995.1"/>
    <property type="molecule type" value="Genomic_DNA"/>
</dbReference>
<reference evidence="2 3" key="1">
    <citation type="submission" date="2020-08" db="EMBL/GenBank/DDBJ databases">
        <title>Genomic Encyclopedia of Type Strains, Phase IV (KMG-V): Genome sequencing to study the core and pangenomes of soil and plant-associated prokaryotes.</title>
        <authorList>
            <person name="Whitman W."/>
        </authorList>
    </citation>
    <scope>NUCLEOTIDE SEQUENCE [LARGE SCALE GENOMIC DNA]</scope>
    <source>
        <strain evidence="2 3">X5P2</strain>
    </source>
</reference>
<evidence type="ECO:0000313" key="2">
    <source>
        <dbReference type="EMBL" id="MBB5327995.1"/>
    </source>
</evidence>
<keyword evidence="1" id="KW-0472">Membrane</keyword>
<evidence type="ECO:0000313" key="3">
    <source>
        <dbReference type="Proteomes" id="UP000535182"/>
    </source>
</evidence>
<feature type="transmembrane region" description="Helical" evidence="1">
    <location>
        <begin position="110"/>
        <end position="135"/>
    </location>
</feature>